<dbReference type="Pfam" id="PF01385">
    <property type="entry name" value="OrfB_IS605"/>
    <property type="match status" value="1"/>
</dbReference>
<evidence type="ECO:0000259" key="8">
    <source>
        <dbReference type="Pfam" id="PF01385"/>
    </source>
</evidence>
<comment type="similarity">
    <text evidence="1">In the C-terminal section; belongs to the transposase 35 family.</text>
</comment>
<dbReference type="PANTHER" id="PTHR30405">
    <property type="entry name" value="TRANSPOSASE"/>
    <property type="match status" value="1"/>
</dbReference>
<gene>
    <name evidence="11" type="ORF">KDK_71250</name>
</gene>
<accession>A0A402AW83</accession>
<evidence type="ECO:0000256" key="5">
    <source>
        <dbReference type="ARBA" id="ARBA00022833"/>
    </source>
</evidence>
<keyword evidence="5" id="KW-0862">Zinc</keyword>
<evidence type="ECO:0000313" key="12">
    <source>
        <dbReference type="Proteomes" id="UP000287188"/>
    </source>
</evidence>
<evidence type="ECO:0000256" key="2">
    <source>
        <dbReference type="ARBA" id="ARBA00011044"/>
    </source>
</evidence>
<dbReference type="Pfam" id="PF07282">
    <property type="entry name" value="Cas12f1-like_TNB"/>
    <property type="match status" value="1"/>
</dbReference>
<organism evidence="11 12">
    <name type="scientific">Dictyobacter kobayashii</name>
    <dbReference type="NCBI Taxonomy" id="2014872"/>
    <lineage>
        <taxon>Bacteria</taxon>
        <taxon>Bacillati</taxon>
        <taxon>Chloroflexota</taxon>
        <taxon>Ktedonobacteria</taxon>
        <taxon>Ktedonobacterales</taxon>
        <taxon>Dictyobacteraceae</taxon>
        <taxon>Dictyobacter</taxon>
    </lineage>
</organism>
<sequence length="382" mass="43400">MALIVRGYKTELKLNNAQRTACLKHAGAARYAYNWGLRRYQEEREAGRKAPNAMSLHKELNALKQTELHWMYEVSKAAPQESLRDLEKAFRNFWKRCQKKKQGTFRGKLGFPRFKSKKRGIGSFRLTGTIHIGKDWVQLPRLGKLRLKEQGYLPTKGVHILSATVSERAGRWYVSVQVEEEHAEPGIALGETIGIDVGIKAMATLSDGRVFRNPKALGSHLKHLKRLCRQHARKQPGSKHRQKAARKLARLHAHIANLRKDTLHQVTSLIVAKTKPDQERPTCIVLEDLQVSGMVKNRKLSRAIVDVGFAEFRQQLDYKAKQAGSLIYTVSRWEPSSKTCSWCGWIDEDLTLSDRLFQCKECGYVIDRDLNAAINLALKAAG</sequence>
<evidence type="ECO:0000256" key="7">
    <source>
        <dbReference type="ARBA" id="ARBA00023172"/>
    </source>
</evidence>
<dbReference type="InterPro" id="IPR051399">
    <property type="entry name" value="RNA-guided_DNA_endo/Transpos"/>
</dbReference>
<dbReference type="Proteomes" id="UP000287188">
    <property type="component" value="Unassembled WGS sequence"/>
</dbReference>
<comment type="similarity">
    <text evidence="2">In the N-terminal section; belongs to the transposase 2 family.</text>
</comment>
<dbReference type="GO" id="GO:0006310">
    <property type="term" value="P:DNA recombination"/>
    <property type="evidence" value="ECO:0007669"/>
    <property type="project" value="UniProtKB-KW"/>
</dbReference>
<proteinExistence type="inferred from homology"/>
<dbReference type="Pfam" id="PF12323">
    <property type="entry name" value="HTH_OrfB_IS605"/>
    <property type="match status" value="1"/>
</dbReference>
<evidence type="ECO:0000259" key="10">
    <source>
        <dbReference type="Pfam" id="PF12323"/>
    </source>
</evidence>
<keyword evidence="3" id="KW-0815">Transposition</keyword>
<dbReference type="RefSeq" id="WP_126556779.1">
    <property type="nucleotide sequence ID" value="NZ_BIFS01000002.1"/>
</dbReference>
<dbReference type="InterPro" id="IPR010095">
    <property type="entry name" value="Cas12f1-like_TNB"/>
</dbReference>
<evidence type="ECO:0000256" key="6">
    <source>
        <dbReference type="ARBA" id="ARBA00023125"/>
    </source>
</evidence>
<feature type="domain" description="Probable transposase IS891/IS1136/IS1341" evidence="8">
    <location>
        <begin position="176"/>
        <end position="297"/>
    </location>
</feature>
<dbReference type="InterPro" id="IPR021027">
    <property type="entry name" value="Transposase_put_HTH"/>
</dbReference>
<feature type="domain" description="Transposase putative helix-turn-helix" evidence="10">
    <location>
        <begin position="4"/>
        <end position="49"/>
    </location>
</feature>
<keyword evidence="4" id="KW-0479">Metal-binding</keyword>
<evidence type="ECO:0000256" key="3">
    <source>
        <dbReference type="ARBA" id="ARBA00022578"/>
    </source>
</evidence>
<dbReference type="AlphaFoldDB" id="A0A402AW83"/>
<comment type="caution">
    <text evidence="11">The sequence shown here is derived from an EMBL/GenBank/DDBJ whole genome shotgun (WGS) entry which is preliminary data.</text>
</comment>
<evidence type="ECO:0000259" key="9">
    <source>
        <dbReference type="Pfam" id="PF07282"/>
    </source>
</evidence>
<dbReference type="GO" id="GO:0032196">
    <property type="term" value="P:transposition"/>
    <property type="evidence" value="ECO:0007669"/>
    <property type="project" value="UniProtKB-KW"/>
</dbReference>
<dbReference type="GO" id="GO:0003677">
    <property type="term" value="F:DNA binding"/>
    <property type="evidence" value="ECO:0007669"/>
    <property type="project" value="UniProtKB-KW"/>
</dbReference>
<dbReference type="OrthoDB" id="143610at2"/>
<evidence type="ECO:0000256" key="4">
    <source>
        <dbReference type="ARBA" id="ARBA00022723"/>
    </source>
</evidence>
<dbReference type="PANTHER" id="PTHR30405:SF25">
    <property type="entry name" value="RNA-GUIDED DNA ENDONUCLEASE INSQ-RELATED"/>
    <property type="match status" value="1"/>
</dbReference>
<protein>
    <submittedName>
        <fullName evidence="11">Transposase</fullName>
    </submittedName>
</protein>
<dbReference type="InterPro" id="IPR001959">
    <property type="entry name" value="Transposase"/>
</dbReference>
<dbReference type="EMBL" id="BIFS01000002">
    <property type="protein sequence ID" value="GCE23325.1"/>
    <property type="molecule type" value="Genomic_DNA"/>
</dbReference>
<keyword evidence="6" id="KW-0238">DNA-binding</keyword>
<reference evidence="12" key="1">
    <citation type="submission" date="2018-12" db="EMBL/GenBank/DDBJ databases">
        <title>Tengunoibacter tsumagoiensis gen. nov., sp. nov., Dictyobacter kobayashii sp. nov., D. alpinus sp. nov., and D. joshuensis sp. nov. and description of Dictyobacteraceae fam. nov. within the order Ktedonobacterales isolated from Tengu-no-mugimeshi.</title>
        <authorList>
            <person name="Wang C.M."/>
            <person name="Zheng Y."/>
            <person name="Sakai Y."/>
            <person name="Toyoda A."/>
            <person name="Minakuchi Y."/>
            <person name="Abe K."/>
            <person name="Yokota A."/>
            <person name="Yabe S."/>
        </authorList>
    </citation>
    <scope>NUCLEOTIDE SEQUENCE [LARGE SCALE GENOMIC DNA]</scope>
    <source>
        <strain evidence="12">Uno11</strain>
    </source>
</reference>
<keyword evidence="7" id="KW-0233">DNA recombination</keyword>
<feature type="domain" description="Cas12f1-like TNB" evidence="9">
    <location>
        <begin position="309"/>
        <end position="376"/>
    </location>
</feature>
<dbReference type="NCBIfam" id="TIGR01766">
    <property type="entry name" value="IS200/IS605 family accessory protein TnpB-like domain"/>
    <property type="match status" value="1"/>
</dbReference>
<dbReference type="GO" id="GO:0046872">
    <property type="term" value="F:metal ion binding"/>
    <property type="evidence" value="ECO:0007669"/>
    <property type="project" value="UniProtKB-KW"/>
</dbReference>
<evidence type="ECO:0000313" key="11">
    <source>
        <dbReference type="EMBL" id="GCE23325.1"/>
    </source>
</evidence>
<name>A0A402AW83_9CHLR</name>
<keyword evidence="12" id="KW-1185">Reference proteome</keyword>
<dbReference type="NCBIfam" id="NF040570">
    <property type="entry name" value="guided_TnpB"/>
    <property type="match status" value="1"/>
</dbReference>
<evidence type="ECO:0000256" key="1">
    <source>
        <dbReference type="ARBA" id="ARBA00008761"/>
    </source>
</evidence>